<dbReference type="InterPro" id="IPR037401">
    <property type="entry name" value="SnoaL-like"/>
</dbReference>
<dbReference type="SUPFAM" id="SSF54427">
    <property type="entry name" value="NTF2-like"/>
    <property type="match status" value="1"/>
</dbReference>
<gene>
    <name evidence="2" type="ORF">BU204_22300</name>
</gene>
<organism evidence="2 3">
    <name type="scientific">Actinophytocola xanthii</name>
    <dbReference type="NCBI Taxonomy" id="1912961"/>
    <lineage>
        <taxon>Bacteria</taxon>
        <taxon>Bacillati</taxon>
        <taxon>Actinomycetota</taxon>
        <taxon>Actinomycetes</taxon>
        <taxon>Pseudonocardiales</taxon>
        <taxon>Pseudonocardiaceae</taxon>
    </lineage>
</organism>
<comment type="caution">
    <text evidence="2">The sequence shown here is derived from an EMBL/GenBank/DDBJ whole genome shotgun (WGS) entry which is preliminary data.</text>
</comment>
<evidence type="ECO:0000313" key="3">
    <source>
        <dbReference type="Proteomes" id="UP000185596"/>
    </source>
</evidence>
<dbReference type="STRING" id="1912961.BU204_22300"/>
<dbReference type="RefSeq" id="WP_075127676.1">
    <property type="nucleotide sequence ID" value="NZ_MSIE01000042.1"/>
</dbReference>
<evidence type="ECO:0000259" key="1">
    <source>
        <dbReference type="Pfam" id="PF13577"/>
    </source>
</evidence>
<feature type="domain" description="SnoaL-like" evidence="1">
    <location>
        <begin position="2"/>
        <end position="133"/>
    </location>
</feature>
<reference evidence="2 3" key="1">
    <citation type="submission" date="2016-12" db="EMBL/GenBank/DDBJ databases">
        <title>The draft genome sequence of Actinophytocola sp. 11-183.</title>
        <authorList>
            <person name="Wang W."/>
            <person name="Yuan L."/>
        </authorList>
    </citation>
    <scope>NUCLEOTIDE SEQUENCE [LARGE SCALE GENOMIC DNA]</scope>
    <source>
        <strain evidence="2 3">11-183</strain>
    </source>
</reference>
<accession>A0A1Q8CM09</accession>
<proteinExistence type="predicted"/>
<dbReference type="EMBL" id="MSIE01000042">
    <property type="protein sequence ID" value="OLF15375.1"/>
    <property type="molecule type" value="Genomic_DNA"/>
</dbReference>
<dbReference type="Pfam" id="PF13577">
    <property type="entry name" value="SnoaL_4"/>
    <property type="match status" value="1"/>
</dbReference>
<dbReference type="Gene3D" id="3.10.450.50">
    <property type="match status" value="1"/>
</dbReference>
<dbReference type="Proteomes" id="UP000185596">
    <property type="component" value="Unassembled WGS sequence"/>
</dbReference>
<evidence type="ECO:0000313" key="2">
    <source>
        <dbReference type="EMBL" id="OLF15375.1"/>
    </source>
</evidence>
<name>A0A1Q8CM09_9PSEU</name>
<keyword evidence="3" id="KW-1185">Reference proteome</keyword>
<dbReference type="CDD" id="cd00531">
    <property type="entry name" value="NTF2_like"/>
    <property type="match status" value="1"/>
</dbReference>
<dbReference type="OrthoDB" id="2599042at2"/>
<protein>
    <recommendedName>
        <fullName evidence="1">SnoaL-like domain-containing protein</fullName>
    </recommendedName>
</protein>
<sequence length="160" mass="17782">MTLDDRATITDTVVRMGWYLDRRDWDGLRGLFTEHVFTDYTDLWGGQPREGTVDQLLSTTAQGSWRRTMDGLEATQHLITNVLVDVDGDQARATANVLGVHRLTNPHGSPLWTVGGTYDFGLNRTGAGWRIQAITYRISWVDGNQQVLFRAAMAAAAEAA</sequence>
<dbReference type="AlphaFoldDB" id="A0A1Q8CM09"/>
<dbReference type="InterPro" id="IPR032710">
    <property type="entry name" value="NTF2-like_dom_sf"/>
</dbReference>